<comment type="caution">
    <text evidence="1">The sequence shown here is derived from an EMBL/GenBank/DDBJ whole genome shotgun (WGS) entry which is preliminary data.</text>
</comment>
<sequence>MATQKGLVLFEGTLGGINFYYRKGKAVARKAGGGFNGKAIKTKPSMIRVRENNSEFGHCSRIKKEIRMALFPFLMYYKEGTLHGRMMQLFQGIKNCDAISERGQRTVGKGISSPEGHKLFNDFKFTPKCFIASVVPMKASYNPVSCVYSVADFNINLVRFPKSATHLELQFGVLGTDFESIYTLFMAPVLIFEKGIEVADFTMTPTTLPDVGLHRFAFVGVTFYQELNGIKYVLRADGNIGVEVVEG</sequence>
<dbReference type="RefSeq" id="WP_116724860.1">
    <property type="nucleotide sequence ID" value="NZ_QCZI01000008.1"/>
</dbReference>
<dbReference type="OrthoDB" id="645138at2"/>
<proteinExistence type="predicted"/>
<reference evidence="1 2" key="1">
    <citation type="submission" date="2018-04" db="EMBL/GenBank/DDBJ databases">
        <title>Flavobacterium sp. nov., isolated from glacier ice.</title>
        <authorList>
            <person name="Liu Q."/>
            <person name="Xin Y.-H."/>
        </authorList>
    </citation>
    <scope>NUCLEOTIDE SEQUENCE [LARGE SCALE GENOMIC DNA]</scope>
    <source>
        <strain evidence="1 2">RB1R5</strain>
    </source>
</reference>
<name>A0A2U1JJS2_9FLAO</name>
<evidence type="ECO:0000313" key="1">
    <source>
        <dbReference type="EMBL" id="PWA05255.1"/>
    </source>
</evidence>
<organism evidence="1 2">
    <name type="scientific">Flavobacterium psychrotolerans</name>
    <dbReference type="NCBI Taxonomy" id="2169410"/>
    <lineage>
        <taxon>Bacteria</taxon>
        <taxon>Pseudomonadati</taxon>
        <taxon>Bacteroidota</taxon>
        <taxon>Flavobacteriia</taxon>
        <taxon>Flavobacteriales</taxon>
        <taxon>Flavobacteriaceae</taxon>
        <taxon>Flavobacterium</taxon>
    </lineage>
</organism>
<evidence type="ECO:0000313" key="2">
    <source>
        <dbReference type="Proteomes" id="UP000245449"/>
    </source>
</evidence>
<protein>
    <submittedName>
        <fullName evidence="1">Uncharacterized protein</fullName>
    </submittedName>
</protein>
<accession>A0A2U1JJS2</accession>
<gene>
    <name evidence="1" type="ORF">DB895_08125</name>
</gene>
<keyword evidence="2" id="KW-1185">Reference proteome</keyword>
<dbReference type="EMBL" id="QCZI01000008">
    <property type="protein sequence ID" value="PWA05255.1"/>
    <property type="molecule type" value="Genomic_DNA"/>
</dbReference>
<dbReference type="AlphaFoldDB" id="A0A2U1JJS2"/>
<dbReference type="Proteomes" id="UP000245449">
    <property type="component" value="Unassembled WGS sequence"/>
</dbReference>